<dbReference type="EMBL" id="JBBMFF010000110">
    <property type="protein sequence ID" value="MEQ2510030.1"/>
    <property type="molecule type" value="Genomic_DNA"/>
</dbReference>
<name>A0ABV1G3S8_9FIRM</name>
<evidence type="ECO:0000313" key="3">
    <source>
        <dbReference type="Proteomes" id="UP001491552"/>
    </source>
</evidence>
<dbReference type="RefSeq" id="WP_349134737.1">
    <property type="nucleotide sequence ID" value="NZ_JBBMFF010000110.1"/>
</dbReference>
<comment type="caution">
    <text evidence="2">The sequence shown here is derived from an EMBL/GenBank/DDBJ whole genome shotgun (WGS) entry which is preliminary data.</text>
</comment>
<evidence type="ECO:0000256" key="1">
    <source>
        <dbReference type="SAM" id="MobiDB-lite"/>
    </source>
</evidence>
<dbReference type="Proteomes" id="UP001491552">
    <property type="component" value="Unassembled WGS sequence"/>
</dbReference>
<sequence length="86" mass="8983">AAARRPPRLSIICPAESFGGKKSVKGNRQGVLSRSITRRSGQNCKIELQDHFAILPPGLTENPAGTFSTGREGGGLPPSAGLTNLD</sequence>
<feature type="non-terminal residue" evidence="2">
    <location>
        <position position="1"/>
    </location>
</feature>
<organism evidence="2 3">
    <name type="scientific">Faecousia intestinalis</name>
    <dbReference type="NCBI Taxonomy" id="3133167"/>
    <lineage>
        <taxon>Bacteria</taxon>
        <taxon>Bacillati</taxon>
        <taxon>Bacillota</taxon>
        <taxon>Clostridia</taxon>
        <taxon>Eubacteriales</taxon>
        <taxon>Oscillospiraceae</taxon>
        <taxon>Faecousia</taxon>
    </lineage>
</organism>
<keyword evidence="3" id="KW-1185">Reference proteome</keyword>
<reference evidence="2 3" key="1">
    <citation type="submission" date="2024-03" db="EMBL/GenBank/DDBJ databases">
        <title>Human intestinal bacterial collection.</title>
        <authorList>
            <person name="Pauvert C."/>
            <person name="Hitch T.C.A."/>
            <person name="Clavel T."/>
        </authorList>
    </citation>
    <scope>NUCLEOTIDE SEQUENCE [LARGE SCALE GENOMIC DNA]</scope>
    <source>
        <strain evidence="2 3">CLA-AA-H192</strain>
    </source>
</reference>
<feature type="region of interest" description="Disordered" evidence="1">
    <location>
        <begin position="57"/>
        <end position="86"/>
    </location>
</feature>
<accession>A0ABV1G3S8</accession>
<proteinExistence type="predicted"/>
<gene>
    <name evidence="2" type="ORF">WMO66_01985</name>
</gene>
<evidence type="ECO:0000313" key="2">
    <source>
        <dbReference type="EMBL" id="MEQ2510030.1"/>
    </source>
</evidence>
<protein>
    <submittedName>
        <fullName evidence="2">Uncharacterized protein</fullName>
    </submittedName>
</protein>